<dbReference type="Proteomes" id="UP000010474">
    <property type="component" value="Chromosome"/>
</dbReference>
<dbReference type="KEGG" id="acy:Anacy_2962"/>
<sequence length="144" mass="16696">MKISNIRLRPQQLLLSLTVVCGILGIINTETVSSQTTSGDRILRVRPNLSTTFKRRENWYKQSKDITSNEEKCSVRQGTKFFVSAIRRQIQNAPARPQGNTEKLSDYWEVTFEQPLPCQQDTDNNPTWFVYKQHVQELRTVLVP</sequence>
<gene>
    <name evidence="1" type="ordered locus">Anacy_2962</name>
</gene>
<reference evidence="2" key="1">
    <citation type="journal article" date="2013" name="Proc. Natl. Acad. Sci. U.S.A.">
        <title>Improving the coverage of the cyanobacterial phylum using diversity-driven genome sequencing.</title>
        <authorList>
            <person name="Shih P.M."/>
            <person name="Wu D."/>
            <person name="Latifi A."/>
            <person name="Axen S.D."/>
            <person name="Fewer D.P."/>
            <person name="Talla E."/>
            <person name="Calteau A."/>
            <person name="Cai F."/>
            <person name="Tandeau de Marsac N."/>
            <person name="Rippka R."/>
            <person name="Herdman M."/>
            <person name="Sivonen K."/>
            <person name="Coursin T."/>
            <person name="Laurent T."/>
            <person name="Goodwin L."/>
            <person name="Nolan M."/>
            <person name="Davenport K.W."/>
            <person name="Han C.S."/>
            <person name="Rubin E.M."/>
            <person name="Eisen J.A."/>
            <person name="Woyke T."/>
            <person name="Gugger M."/>
            <person name="Kerfeld C.A."/>
        </authorList>
    </citation>
    <scope>NUCLEOTIDE SEQUENCE [LARGE SCALE GENOMIC DNA]</scope>
    <source>
        <strain evidence="2">ATCC 27899 / PCC 7122</strain>
    </source>
</reference>
<dbReference type="PATRIC" id="fig|272123.3.peg.3233"/>
<name>K9ZHZ8_ANACC</name>
<evidence type="ECO:0000313" key="2">
    <source>
        <dbReference type="Proteomes" id="UP000010474"/>
    </source>
</evidence>
<dbReference type="EMBL" id="CP003659">
    <property type="protein sequence ID" value="AFZ58384.1"/>
    <property type="molecule type" value="Genomic_DNA"/>
</dbReference>
<dbReference type="eggNOG" id="ENOG502ZHKN">
    <property type="taxonomic scope" value="Bacteria"/>
</dbReference>
<dbReference type="OrthoDB" id="516301at2"/>
<proteinExistence type="predicted"/>
<dbReference type="AlphaFoldDB" id="K9ZHZ8"/>
<keyword evidence="2" id="KW-1185">Reference proteome</keyword>
<dbReference type="RefSeq" id="WP_015215014.1">
    <property type="nucleotide sequence ID" value="NC_019771.1"/>
</dbReference>
<evidence type="ECO:0000313" key="1">
    <source>
        <dbReference type="EMBL" id="AFZ58384.1"/>
    </source>
</evidence>
<organism evidence="1 2">
    <name type="scientific">Anabaena cylindrica (strain ATCC 27899 / PCC 7122)</name>
    <dbReference type="NCBI Taxonomy" id="272123"/>
    <lineage>
        <taxon>Bacteria</taxon>
        <taxon>Bacillati</taxon>
        <taxon>Cyanobacteriota</taxon>
        <taxon>Cyanophyceae</taxon>
        <taxon>Nostocales</taxon>
        <taxon>Nostocaceae</taxon>
        <taxon>Anabaena</taxon>
    </lineage>
</organism>
<dbReference type="HOGENOM" id="CLU_1784894_0_0_3"/>
<protein>
    <submittedName>
        <fullName evidence="1">Uncharacterized protein</fullName>
    </submittedName>
</protein>
<accession>K9ZHZ8</accession>